<gene>
    <name evidence="9" type="ORF">E3D00_04225</name>
</gene>
<evidence type="ECO:0000256" key="5">
    <source>
        <dbReference type="ARBA" id="ARBA00023139"/>
    </source>
</evidence>
<comment type="similarity">
    <text evidence="1">Belongs to the EcnA/EcnB lipoprotein family.</text>
</comment>
<keyword evidence="10" id="KW-1185">Reference proteome</keyword>
<accession>A0A4Y6UKE4</accession>
<evidence type="ECO:0000256" key="1">
    <source>
        <dbReference type="ARBA" id="ARBA00010296"/>
    </source>
</evidence>
<reference evidence="9 10" key="1">
    <citation type="submission" date="2019-03" db="EMBL/GenBank/DDBJ databases">
        <title>The complete genome sequence of Swingsia samuiensis NBRC107927(T).</title>
        <authorList>
            <person name="Chua K.-O."/>
            <person name="Chan K.-G."/>
            <person name="See-Too W.-S."/>
        </authorList>
    </citation>
    <scope>NUCLEOTIDE SEQUENCE [LARGE SCALE GENOMIC DNA]</scope>
    <source>
        <strain evidence="9 10">AH83</strain>
    </source>
</reference>
<dbReference type="GO" id="GO:0009636">
    <property type="term" value="P:response to toxic substance"/>
    <property type="evidence" value="ECO:0007669"/>
    <property type="project" value="InterPro"/>
</dbReference>
<dbReference type="Pfam" id="PF08085">
    <property type="entry name" value="Entericidin"/>
    <property type="match status" value="1"/>
</dbReference>
<evidence type="ECO:0000313" key="10">
    <source>
        <dbReference type="Proteomes" id="UP000316313"/>
    </source>
</evidence>
<dbReference type="EMBL" id="CP038141">
    <property type="protein sequence ID" value="QDH16861.1"/>
    <property type="molecule type" value="Genomic_DNA"/>
</dbReference>
<keyword evidence="3 8" id="KW-0732">Signal</keyword>
<feature type="chain" id="PRO_5021409072" evidence="8">
    <location>
        <begin position="25"/>
        <end position="58"/>
    </location>
</feature>
<evidence type="ECO:0000256" key="4">
    <source>
        <dbReference type="ARBA" id="ARBA00023136"/>
    </source>
</evidence>
<dbReference type="OrthoDB" id="7283573at2"/>
<dbReference type="Proteomes" id="UP000316313">
    <property type="component" value="Chromosome"/>
</dbReference>
<dbReference type="InterPro" id="IPR012556">
    <property type="entry name" value="Entericidin"/>
</dbReference>
<evidence type="ECO:0000313" key="9">
    <source>
        <dbReference type="EMBL" id="QDH16861.1"/>
    </source>
</evidence>
<name>A0A4Y6UKE4_9PROT</name>
<sequence length="58" mass="5724">MMKKSIVRVALSLTLLAGASAALSACNTISGAGKDVSSAGHGVSRGADDTKAAIHKNL</sequence>
<feature type="signal peptide" evidence="8">
    <location>
        <begin position="1"/>
        <end position="24"/>
    </location>
</feature>
<dbReference type="AlphaFoldDB" id="A0A4Y6UKE4"/>
<evidence type="ECO:0000256" key="2">
    <source>
        <dbReference type="ARBA" id="ARBA00022475"/>
    </source>
</evidence>
<evidence type="ECO:0000256" key="6">
    <source>
        <dbReference type="ARBA" id="ARBA00023288"/>
    </source>
</evidence>
<dbReference type="KEGG" id="ssam:E3D00_04225"/>
<feature type="region of interest" description="Disordered" evidence="7">
    <location>
        <begin position="31"/>
        <end position="58"/>
    </location>
</feature>
<evidence type="ECO:0000256" key="8">
    <source>
        <dbReference type="SAM" id="SignalP"/>
    </source>
</evidence>
<dbReference type="PROSITE" id="PS51257">
    <property type="entry name" value="PROKAR_LIPOPROTEIN"/>
    <property type="match status" value="1"/>
</dbReference>
<keyword evidence="2" id="KW-1003">Cell membrane</keyword>
<protein>
    <submittedName>
        <fullName evidence="9">Entericidin A/B family lipoprotein</fullName>
    </submittedName>
</protein>
<keyword evidence="4" id="KW-0472">Membrane</keyword>
<keyword evidence="5" id="KW-0564">Palmitate</keyword>
<evidence type="ECO:0000256" key="3">
    <source>
        <dbReference type="ARBA" id="ARBA00022729"/>
    </source>
</evidence>
<evidence type="ECO:0000256" key="7">
    <source>
        <dbReference type="SAM" id="MobiDB-lite"/>
    </source>
</evidence>
<organism evidence="9 10">
    <name type="scientific">Swingsia samuiensis</name>
    <dbReference type="NCBI Taxonomy" id="1293412"/>
    <lineage>
        <taxon>Bacteria</taxon>
        <taxon>Pseudomonadati</taxon>
        <taxon>Pseudomonadota</taxon>
        <taxon>Alphaproteobacteria</taxon>
        <taxon>Acetobacterales</taxon>
        <taxon>Acetobacteraceae</taxon>
        <taxon>Swingsia</taxon>
    </lineage>
</organism>
<proteinExistence type="inferred from homology"/>
<dbReference type="GO" id="GO:0016020">
    <property type="term" value="C:membrane"/>
    <property type="evidence" value="ECO:0007669"/>
    <property type="project" value="InterPro"/>
</dbReference>
<keyword evidence="6 9" id="KW-0449">Lipoprotein</keyword>